<protein>
    <recommendedName>
        <fullName evidence="4">DUF2782 domain-containing protein</fullName>
    </recommendedName>
</protein>
<dbReference type="EMBL" id="LN827929">
    <property type="protein sequence ID" value="CEZ19153.1"/>
    <property type="molecule type" value="Genomic_DNA"/>
</dbReference>
<sequence length="114" mass="12939">MKIQNTIKASLLATVFMSLNVMAEKKLELLEEVKPPPKNFESDIVDEPQITITKKGTDTVEEYRINGELYMMKVTPPAGGPSYYLLKEDQDGSWAKFDGPSQPLSVPKWVIFRF</sequence>
<evidence type="ECO:0000313" key="3">
    <source>
        <dbReference type="Proteomes" id="UP000064007"/>
    </source>
</evidence>
<evidence type="ECO:0000313" key="2">
    <source>
        <dbReference type="EMBL" id="CEZ19153.1"/>
    </source>
</evidence>
<dbReference type="RefSeq" id="WP_046487062.1">
    <property type="nucleotide sequence ID" value="NZ_LN827929.1"/>
</dbReference>
<evidence type="ECO:0000256" key="1">
    <source>
        <dbReference type="SAM" id="SignalP"/>
    </source>
</evidence>
<dbReference type="Gene3D" id="2.20.130.30">
    <property type="entry name" value="Protein of unknown function DUF2782"/>
    <property type="match status" value="1"/>
</dbReference>
<reference evidence="3" key="1">
    <citation type="submission" date="2014-12" db="EMBL/GenBank/DDBJ databases">
        <authorList>
            <person name="Salcher M.M."/>
        </authorList>
    </citation>
    <scope>NUCLEOTIDE SEQUENCE [LARGE SCALE GENOMIC DNA]</scope>
    <source>
        <strain evidence="3">MMS-10A-171</strain>
    </source>
</reference>
<organism evidence="2 3">
    <name type="scientific">Candidatus Methylopumilus planktonicus</name>
    <dbReference type="NCBI Taxonomy" id="1581557"/>
    <lineage>
        <taxon>Bacteria</taxon>
        <taxon>Pseudomonadati</taxon>
        <taxon>Pseudomonadota</taxon>
        <taxon>Betaproteobacteria</taxon>
        <taxon>Nitrosomonadales</taxon>
        <taxon>Methylophilaceae</taxon>
        <taxon>Candidatus Methylopumilus</taxon>
    </lineage>
</organism>
<feature type="signal peptide" evidence="1">
    <location>
        <begin position="1"/>
        <end position="23"/>
    </location>
</feature>
<gene>
    <name evidence="2" type="ORF">BN1208_0259</name>
</gene>
<proteinExistence type="predicted"/>
<name>A0A0D6EV50_9PROT</name>
<keyword evidence="3" id="KW-1185">Reference proteome</keyword>
<feature type="chain" id="PRO_5002303589" description="DUF2782 domain-containing protein" evidence="1">
    <location>
        <begin position="24"/>
        <end position="114"/>
    </location>
</feature>
<dbReference type="Pfam" id="PF11191">
    <property type="entry name" value="DUF2782"/>
    <property type="match status" value="1"/>
</dbReference>
<dbReference type="InterPro" id="IPR021357">
    <property type="entry name" value="DUF2782"/>
</dbReference>
<dbReference type="AlphaFoldDB" id="A0A0D6EV50"/>
<evidence type="ECO:0008006" key="4">
    <source>
        <dbReference type="Google" id="ProtNLM"/>
    </source>
</evidence>
<accession>A0A0D6EV50</accession>
<keyword evidence="1" id="KW-0732">Signal</keyword>
<dbReference type="KEGG" id="mbat:BN1208_0259"/>
<dbReference type="HOGENOM" id="CLU_145353_0_0_4"/>
<dbReference type="Proteomes" id="UP000064007">
    <property type="component" value="Chromosome 1"/>
</dbReference>
<dbReference type="STRING" id="1581557.BN1208_0259"/>